<comment type="caution">
    <text evidence="1">The sequence shown here is derived from an EMBL/GenBank/DDBJ whole genome shotgun (WGS) entry which is preliminary data.</text>
</comment>
<keyword evidence="2" id="KW-1185">Reference proteome</keyword>
<dbReference type="AlphaFoldDB" id="A0A5B0P0P1"/>
<evidence type="ECO:0000313" key="1">
    <source>
        <dbReference type="EMBL" id="KAA1094743.1"/>
    </source>
</evidence>
<reference evidence="1 2" key="1">
    <citation type="submission" date="2019-05" db="EMBL/GenBank/DDBJ databases">
        <title>Emergence of the Ug99 lineage of the wheat stem rust pathogen through somatic hybridization.</title>
        <authorList>
            <person name="Li F."/>
            <person name="Upadhyaya N.M."/>
            <person name="Sperschneider J."/>
            <person name="Matny O."/>
            <person name="Nguyen-Phuc H."/>
            <person name="Mago R."/>
            <person name="Raley C."/>
            <person name="Miller M.E."/>
            <person name="Silverstein K.A.T."/>
            <person name="Henningsen E."/>
            <person name="Hirsch C.D."/>
            <person name="Visser B."/>
            <person name="Pretorius Z.A."/>
            <person name="Steffenson B.J."/>
            <person name="Schwessinger B."/>
            <person name="Dodds P.N."/>
            <person name="Figueroa M."/>
        </authorList>
    </citation>
    <scope>NUCLEOTIDE SEQUENCE [LARGE SCALE GENOMIC DNA]</scope>
    <source>
        <strain evidence="1">21-0</strain>
    </source>
</reference>
<organism evidence="1 2">
    <name type="scientific">Puccinia graminis f. sp. tritici</name>
    <dbReference type="NCBI Taxonomy" id="56615"/>
    <lineage>
        <taxon>Eukaryota</taxon>
        <taxon>Fungi</taxon>
        <taxon>Dikarya</taxon>
        <taxon>Basidiomycota</taxon>
        <taxon>Pucciniomycotina</taxon>
        <taxon>Pucciniomycetes</taxon>
        <taxon>Pucciniales</taxon>
        <taxon>Pucciniaceae</taxon>
        <taxon>Puccinia</taxon>
    </lineage>
</organism>
<dbReference type="EMBL" id="VSWC01000079">
    <property type="protein sequence ID" value="KAA1094743.1"/>
    <property type="molecule type" value="Genomic_DNA"/>
</dbReference>
<dbReference type="Proteomes" id="UP000324748">
    <property type="component" value="Unassembled WGS sequence"/>
</dbReference>
<accession>A0A5B0P0P1</accession>
<evidence type="ECO:0000313" key="2">
    <source>
        <dbReference type="Proteomes" id="UP000324748"/>
    </source>
</evidence>
<sequence>MASEPALENPQPPQTELGSLCHLRQKSLSLTSSKNNVEHSLLYRSNLFDSVPIALSTRLEPPSGIALKC</sequence>
<gene>
    <name evidence="1" type="ORF">PGT21_029119</name>
</gene>
<name>A0A5B0P0P1_PUCGR</name>
<protein>
    <submittedName>
        <fullName evidence="1">Uncharacterized protein</fullName>
    </submittedName>
</protein>
<proteinExistence type="predicted"/>